<sequence length="107" mass="12449">MGAVRILSQWGGNIPMQKRLKPTAMPYIFKWSDLPSPASAERIRRGLKRKISVNTEADSVAWVSWMAQHRLLPSRQEVIQCEMDSLCFSIFQFRNDRDGIHFYSESF</sequence>
<dbReference type="EMBL" id="JAODUP010000469">
    <property type="protein sequence ID" value="KAK2149058.1"/>
    <property type="molecule type" value="Genomic_DNA"/>
</dbReference>
<keyword evidence="2" id="KW-1185">Reference proteome</keyword>
<organism evidence="1 2">
    <name type="scientific">Paralvinella palmiformis</name>
    <dbReference type="NCBI Taxonomy" id="53620"/>
    <lineage>
        <taxon>Eukaryota</taxon>
        <taxon>Metazoa</taxon>
        <taxon>Spiralia</taxon>
        <taxon>Lophotrochozoa</taxon>
        <taxon>Annelida</taxon>
        <taxon>Polychaeta</taxon>
        <taxon>Sedentaria</taxon>
        <taxon>Canalipalpata</taxon>
        <taxon>Terebellida</taxon>
        <taxon>Terebelliformia</taxon>
        <taxon>Alvinellidae</taxon>
        <taxon>Paralvinella</taxon>
    </lineage>
</organism>
<dbReference type="AlphaFoldDB" id="A0AAD9J9M7"/>
<dbReference type="Proteomes" id="UP001208570">
    <property type="component" value="Unassembled WGS sequence"/>
</dbReference>
<reference evidence="1" key="1">
    <citation type="journal article" date="2023" name="Mol. Biol. Evol.">
        <title>Third-Generation Sequencing Reveals the Adaptive Role of the Epigenome in Three Deep-Sea Polychaetes.</title>
        <authorList>
            <person name="Perez M."/>
            <person name="Aroh O."/>
            <person name="Sun Y."/>
            <person name="Lan Y."/>
            <person name="Juniper S.K."/>
            <person name="Young C.R."/>
            <person name="Angers B."/>
            <person name="Qian P.Y."/>
        </authorList>
    </citation>
    <scope>NUCLEOTIDE SEQUENCE</scope>
    <source>
        <strain evidence="1">P08H-3</strain>
    </source>
</reference>
<evidence type="ECO:0000313" key="1">
    <source>
        <dbReference type="EMBL" id="KAK2149058.1"/>
    </source>
</evidence>
<gene>
    <name evidence="1" type="ORF">LSH36_469g00005</name>
</gene>
<comment type="caution">
    <text evidence="1">The sequence shown here is derived from an EMBL/GenBank/DDBJ whole genome shotgun (WGS) entry which is preliminary data.</text>
</comment>
<name>A0AAD9J9M7_9ANNE</name>
<evidence type="ECO:0000313" key="2">
    <source>
        <dbReference type="Proteomes" id="UP001208570"/>
    </source>
</evidence>
<protein>
    <submittedName>
        <fullName evidence="1">Uncharacterized protein</fullName>
    </submittedName>
</protein>
<proteinExistence type="predicted"/>
<accession>A0AAD9J9M7</accession>